<dbReference type="InterPro" id="IPR003152">
    <property type="entry name" value="FATC_dom"/>
</dbReference>
<keyword evidence="6" id="KW-0418">Kinase</keyword>
<dbReference type="InterPro" id="IPR036940">
    <property type="entry name" value="PI3/4_kinase_cat_sf"/>
</dbReference>
<dbReference type="Pfam" id="PF02260">
    <property type="entry name" value="FATC"/>
    <property type="match status" value="1"/>
</dbReference>
<dbReference type="InterPro" id="IPR018936">
    <property type="entry name" value="PI3/4_kinase_CS"/>
</dbReference>
<keyword evidence="3" id="KW-0808">Transferase</keyword>
<dbReference type="SUPFAM" id="SSF56112">
    <property type="entry name" value="Protein kinase-like (PK-like)"/>
    <property type="match status" value="1"/>
</dbReference>
<evidence type="ECO:0000256" key="4">
    <source>
        <dbReference type="ARBA" id="ARBA00022741"/>
    </source>
</evidence>
<evidence type="ECO:0000256" key="3">
    <source>
        <dbReference type="ARBA" id="ARBA00022679"/>
    </source>
</evidence>
<evidence type="ECO:0000256" key="2">
    <source>
        <dbReference type="ARBA" id="ARBA00012513"/>
    </source>
</evidence>
<dbReference type="CDD" id="cd05171">
    <property type="entry name" value="PIKKc_ATM"/>
    <property type="match status" value="1"/>
</dbReference>
<dbReference type="GO" id="GO:0004674">
    <property type="term" value="F:protein serine/threonine kinase activity"/>
    <property type="evidence" value="ECO:0007669"/>
    <property type="project" value="UniProtKB-EC"/>
</dbReference>
<comment type="subcellular location">
    <subcellularLocation>
        <location evidence="1">Nucleus</location>
    </subcellularLocation>
</comment>
<gene>
    <name evidence="12" type="ORF">GSLYS_00012329001</name>
</gene>
<dbReference type="PROSITE" id="PS51190">
    <property type="entry name" value="FATC"/>
    <property type="match status" value="1"/>
</dbReference>
<dbReference type="PANTHER" id="PTHR37079:SF4">
    <property type="entry name" value="SERINE_THREONINE-PROTEIN KINASE ATM"/>
    <property type="match status" value="1"/>
</dbReference>
<evidence type="ECO:0000259" key="10">
    <source>
        <dbReference type="PROSITE" id="PS50290"/>
    </source>
</evidence>
<dbReference type="PROSITE" id="PS00916">
    <property type="entry name" value="PI3_4_KINASE_2"/>
    <property type="match status" value="1"/>
</dbReference>
<proteinExistence type="predicted"/>
<dbReference type="PROSITE" id="PS50290">
    <property type="entry name" value="PI3_4_KINASE_3"/>
    <property type="match status" value="1"/>
</dbReference>
<dbReference type="InterPro" id="IPR038980">
    <property type="entry name" value="ATM_plant"/>
</dbReference>
<comment type="caution">
    <text evidence="12">The sequence shown here is derived from an EMBL/GenBank/DDBJ whole genome shotgun (WGS) entry which is preliminary data.</text>
</comment>
<evidence type="ECO:0000256" key="7">
    <source>
        <dbReference type="ARBA" id="ARBA00022840"/>
    </source>
</evidence>
<dbReference type="InterPro" id="IPR000403">
    <property type="entry name" value="PI3/4_kinase_cat_dom"/>
</dbReference>
<dbReference type="InterPro" id="IPR044107">
    <property type="entry name" value="PIKKc_ATM"/>
</dbReference>
<dbReference type="SMART" id="SM01343">
    <property type="entry name" value="FATC"/>
    <property type="match status" value="1"/>
</dbReference>
<keyword evidence="5" id="KW-0227">DNA damage</keyword>
<dbReference type="PANTHER" id="PTHR37079">
    <property type="entry name" value="SERINE/THREONINE-PROTEIN KINASE ATM"/>
    <property type="match status" value="1"/>
</dbReference>
<dbReference type="AlphaFoldDB" id="A0AAV2HWE3"/>
<evidence type="ECO:0000256" key="8">
    <source>
        <dbReference type="ARBA" id="ARBA00023242"/>
    </source>
</evidence>
<keyword evidence="8" id="KW-0539">Nucleus</keyword>
<organism evidence="12 13">
    <name type="scientific">Lymnaea stagnalis</name>
    <name type="common">Great pond snail</name>
    <name type="synonym">Helix stagnalis</name>
    <dbReference type="NCBI Taxonomy" id="6523"/>
    <lineage>
        <taxon>Eukaryota</taxon>
        <taxon>Metazoa</taxon>
        <taxon>Spiralia</taxon>
        <taxon>Lophotrochozoa</taxon>
        <taxon>Mollusca</taxon>
        <taxon>Gastropoda</taxon>
        <taxon>Heterobranchia</taxon>
        <taxon>Euthyneura</taxon>
        <taxon>Panpulmonata</taxon>
        <taxon>Hygrophila</taxon>
        <taxon>Lymnaeoidea</taxon>
        <taxon>Lymnaeidae</taxon>
        <taxon>Lymnaea</taxon>
    </lineage>
</organism>
<dbReference type="Pfam" id="PF00454">
    <property type="entry name" value="PI3_PI4_kinase"/>
    <property type="match status" value="1"/>
</dbReference>
<dbReference type="InterPro" id="IPR011009">
    <property type="entry name" value="Kinase-like_dom_sf"/>
</dbReference>
<keyword evidence="7" id="KW-0067">ATP-binding</keyword>
<evidence type="ECO:0000256" key="5">
    <source>
        <dbReference type="ARBA" id="ARBA00022763"/>
    </source>
</evidence>
<keyword evidence="13" id="KW-1185">Reference proteome</keyword>
<sequence>MQQVFSLVNQLLAGAAETRQRQLKIRTYKVIPLSQKCGLLQWCEGTQPLGEYLTRTSSSSPGAHARYRPKDWLVKDCRSHLTKAGTAAEKRFKAYQEICAHFKPVFRHFFMENFPEPSVWFEKRLAYTRSVATNSIVGYILGLGDRHVMNILIDLQTAELVHIDLGIAFDMGHILPTPETVPFRLTRDIVDGMGVTGVEGAFRRCCENTMHVMKDNSESLLTIVQVLLYDPLSHWSLTPQQALDIQRKREQANQDNVVQTLISSGQVPSSGQAIGIFGPGESDIGLKTNESRENQNKLAERTLLRLKQKLNGLEGNAQLSVSGQVNFLIQKASDPRNLCKLYAGWQPYL</sequence>
<evidence type="ECO:0000313" key="12">
    <source>
        <dbReference type="EMBL" id="CAL1538508.1"/>
    </source>
</evidence>
<dbReference type="Gene3D" id="3.30.1010.10">
    <property type="entry name" value="Phosphatidylinositol 3-kinase Catalytic Subunit, Chain A, domain 4"/>
    <property type="match status" value="1"/>
</dbReference>
<evidence type="ECO:0000313" key="13">
    <source>
        <dbReference type="Proteomes" id="UP001497497"/>
    </source>
</evidence>
<accession>A0AAV2HWE3</accession>
<reference evidence="12 13" key="1">
    <citation type="submission" date="2024-04" db="EMBL/GenBank/DDBJ databases">
        <authorList>
            <consortium name="Genoscope - CEA"/>
            <person name="William W."/>
        </authorList>
    </citation>
    <scope>NUCLEOTIDE SEQUENCE [LARGE SCALE GENOMIC DNA]</scope>
</reference>
<evidence type="ECO:0000256" key="1">
    <source>
        <dbReference type="ARBA" id="ARBA00004123"/>
    </source>
</evidence>
<feature type="domain" description="PI3K/PI4K catalytic" evidence="10">
    <location>
        <begin position="1"/>
        <end position="275"/>
    </location>
</feature>
<dbReference type="GO" id="GO:0005634">
    <property type="term" value="C:nucleus"/>
    <property type="evidence" value="ECO:0007669"/>
    <property type="project" value="UniProtKB-SubCell"/>
</dbReference>
<keyword evidence="4" id="KW-0547">Nucleotide-binding</keyword>
<dbReference type="GO" id="GO:0005524">
    <property type="term" value="F:ATP binding"/>
    <property type="evidence" value="ECO:0007669"/>
    <property type="project" value="UniProtKB-KW"/>
</dbReference>
<feature type="domain" description="FATC" evidence="11">
    <location>
        <begin position="317"/>
        <end position="349"/>
    </location>
</feature>
<dbReference type="Proteomes" id="UP001497497">
    <property type="component" value="Unassembled WGS sequence"/>
</dbReference>
<evidence type="ECO:0000256" key="6">
    <source>
        <dbReference type="ARBA" id="ARBA00022777"/>
    </source>
</evidence>
<keyword evidence="9" id="KW-0175">Coiled coil</keyword>
<dbReference type="EC" id="2.7.11.1" evidence="2"/>
<evidence type="ECO:0000259" key="11">
    <source>
        <dbReference type="PROSITE" id="PS51190"/>
    </source>
</evidence>
<name>A0AAV2HWE3_LYMST</name>
<protein>
    <recommendedName>
        <fullName evidence="2">non-specific serine/threonine protein kinase</fullName>
        <ecNumber evidence="2">2.7.11.1</ecNumber>
    </recommendedName>
</protein>
<dbReference type="SMART" id="SM00146">
    <property type="entry name" value="PI3Kc"/>
    <property type="match status" value="1"/>
</dbReference>
<feature type="coiled-coil region" evidence="9">
    <location>
        <begin position="289"/>
        <end position="316"/>
    </location>
</feature>
<dbReference type="Gene3D" id="1.10.1070.11">
    <property type="entry name" value="Phosphatidylinositol 3-/4-kinase, catalytic domain"/>
    <property type="match status" value="1"/>
</dbReference>
<evidence type="ECO:0000256" key="9">
    <source>
        <dbReference type="SAM" id="Coils"/>
    </source>
</evidence>
<dbReference type="EMBL" id="CAXITT010000301">
    <property type="protein sequence ID" value="CAL1538508.1"/>
    <property type="molecule type" value="Genomic_DNA"/>
</dbReference>
<dbReference type="GO" id="GO:0006281">
    <property type="term" value="P:DNA repair"/>
    <property type="evidence" value="ECO:0007669"/>
    <property type="project" value="InterPro"/>
</dbReference>